<dbReference type="PRINTS" id="PR00039">
    <property type="entry name" value="HTHLYSR"/>
</dbReference>
<dbReference type="GO" id="GO:0032993">
    <property type="term" value="C:protein-DNA complex"/>
    <property type="evidence" value="ECO:0007669"/>
    <property type="project" value="TreeGrafter"/>
</dbReference>
<dbReference type="Pfam" id="PF03466">
    <property type="entry name" value="LysR_substrate"/>
    <property type="match status" value="1"/>
</dbReference>
<evidence type="ECO:0000313" key="6">
    <source>
        <dbReference type="EMBL" id="MDI5964624.1"/>
    </source>
</evidence>
<comment type="caution">
    <text evidence="7">The sequence shown here is derived from an EMBL/GenBank/DDBJ whole genome shotgun (WGS) entry which is preliminary data.</text>
</comment>
<evidence type="ECO:0000313" key="8">
    <source>
        <dbReference type="Proteomes" id="UP001156398"/>
    </source>
</evidence>
<dbReference type="InterPro" id="IPR005119">
    <property type="entry name" value="LysR_subst-bd"/>
</dbReference>
<keyword evidence="2" id="KW-0805">Transcription regulation</keyword>
<dbReference type="Pfam" id="PF00126">
    <property type="entry name" value="HTH_1"/>
    <property type="match status" value="1"/>
</dbReference>
<keyword evidence="8" id="KW-1185">Reference proteome</keyword>
<accession>A0AA90K9G7</accession>
<keyword evidence="3" id="KW-0238">DNA-binding</keyword>
<dbReference type="GO" id="GO:0003677">
    <property type="term" value="F:DNA binding"/>
    <property type="evidence" value="ECO:0007669"/>
    <property type="project" value="UniProtKB-KW"/>
</dbReference>
<dbReference type="RefSeq" id="WP_271316834.1">
    <property type="nucleotide sequence ID" value="NZ_JAAGKO020000025.1"/>
</dbReference>
<dbReference type="Gene3D" id="1.10.10.10">
    <property type="entry name" value="Winged helix-like DNA-binding domain superfamily/Winged helix DNA-binding domain"/>
    <property type="match status" value="1"/>
</dbReference>
<evidence type="ECO:0000259" key="5">
    <source>
        <dbReference type="PROSITE" id="PS50931"/>
    </source>
</evidence>
<proteinExistence type="inferred from homology"/>
<evidence type="ECO:0000256" key="4">
    <source>
        <dbReference type="ARBA" id="ARBA00023163"/>
    </source>
</evidence>
<name>A0AA90K9G7_9ACTN</name>
<evidence type="ECO:0000256" key="2">
    <source>
        <dbReference type="ARBA" id="ARBA00023015"/>
    </source>
</evidence>
<dbReference type="PANTHER" id="PTHR30346:SF30">
    <property type="entry name" value="SMALL NEUTRAL PROTEASE REGULATORY PROTEIN"/>
    <property type="match status" value="1"/>
</dbReference>
<gene>
    <name evidence="6" type="ORF">POF43_018145</name>
    <name evidence="7" type="ORF">POF50_016235</name>
</gene>
<evidence type="ECO:0000313" key="7">
    <source>
        <dbReference type="EMBL" id="MDI5970872.1"/>
    </source>
</evidence>
<sequence>MELDVRHLKALCAIADLGSLHKAARALGMTQPSLSTQLRRIEDTLGGRLFTRERTGCRPTPLGLSVVCRARPLVAEMTALVADSMAAAAGTQLRLGSTSARLAADWLRRLRDRVPGTETGLHVDVSANALLAMVADGRLDVAFVHEVEGCPLRPAGGLERHVLVEREPQFVALSADHPAAARPVVDLADLGDERWMVDPAADGEWDGLRRVLAAAGVTPRVVHGDYLTAASLVGVGEVVTICRPTSRPRPDTVIRPLRGDPLAVSLFTAVRVGTYDSAMTAVHADLRSAYDHATRRTRDAPADRERRPG</sequence>
<dbReference type="EMBL" id="JABXJJ020000018">
    <property type="protein sequence ID" value="MDI5970872.1"/>
    <property type="molecule type" value="Genomic_DNA"/>
</dbReference>
<protein>
    <submittedName>
        <fullName evidence="7">LysR family transcriptional regulator</fullName>
    </submittedName>
</protein>
<keyword evidence="4" id="KW-0804">Transcription</keyword>
<dbReference type="PANTHER" id="PTHR30346">
    <property type="entry name" value="TRANSCRIPTIONAL DUAL REGULATOR HCAR-RELATED"/>
    <property type="match status" value="1"/>
</dbReference>
<dbReference type="EMBL" id="JAAGKO020000025">
    <property type="protein sequence ID" value="MDI5964624.1"/>
    <property type="molecule type" value="Genomic_DNA"/>
</dbReference>
<dbReference type="InterPro" id="IPR036390">
    <property type="entry name" value="WH_DNA-bd_sf"/>
</dbReference>
<dbReference type="PROSITE" id="PS50931">
    <property type="entry name" value="HTH_LYSR"/>
    <property type="match status" value="1"/>
</dbReference>
<dbReference type="SUPFAM" id="SSF46785">
    <property type="entry name" value="Winged helix' DNA-binding domain"/>
    <property type="match status" value="1"/>
</dbReference>
<evidence type="ECO:0000256" key="3">
    <source>
        <dbReference type="ARBA" id="ARBA00023125"/>
    </source>
</evidence>
<dbReference type="GO" id="GO:0003700">
    <property type="term" value="F:DNA-binding transcription factor activity"/>
    <property type="evidence" value="ECO:0007669"/>
    <property type="project" value="InterPro"/>
</dbReference>
<dbReference type="Gene3D" id="3.40.190.10">
    <property type="entry name" value="Periplasmic binding protein-like II"/>
    <property type="match status" value="2"/>
</dbReference>
<comment type="similarity">
    <text evidence="1">Belongs to the LysR transcriptional regulatory family.</text>
</comment>
<dbReference type="InterPro" id="IPR000847">
    <property type="entry name" value="LysR_HTH_N"/>
</dbReference>
<dbReference type="Proteomes" id="UP001156398">
    <property type="component" value="Unassembled WGS sequence"/>
</dbReference>
<evidence type="ECO:0000256" key="1">
    <source>
        <dbReference type="ARBA" id="ARBA00009437"/>
    </source>
</evidence>
<dbReference type="SUPFAM" id="SSF53850">
    <property type="entry name" value="Periplasmic binding protein-like II"/>
    <property type="match status" value="1"/>
</dbReference>
<dbReference type="InterPro" id="IPR036388">
    <property type="entry name" value="WH-like_DNA-bd_sf"/>
</dbReference>
<reference evidence="7 8" key="1">
    <citation type="submission" date="2023-05" db="EMBL/GenBank/DDBJ databases">
        <title>Streptantibioticus silvisoli sp. nov., acidotolerant actinomycetes 1 from pine litter.</title>
        <authorList>
            <person name="Swiecimska M."/>
            <person name="Golinska P."/>
            <person name="Sangal V."/>
            <person name="Wachnowicz B."/>
            <person name="Goodfellow M."/>
        </authorList>
    </citation>
    <scope>NUCLEOTIDE SEQUENCE</scope>
    <source>
        <strain evidence="7">SL13</strain>
        <strain evidence="6 8">SL54</strain>
    </source>
</reference>
<dbReference type="CDD" id="cd08414">
    <property type="entry name" value="PBP2_LTTR_aromatics_like"/>
    <property type="match status" value="1"/>
</dbReference>
<organism evidence="7">
    <name type="scientific">Streptantibioticus silvisoli</name>
    <dbReference type="NCBI Taxonomy" id="2705255"/>
    <lineage>
        <taxon>Bacteria</taxon>
        <taxon>Bacillati</taxon>
        <taxon>Actinomycetota</taxon>
        <taxon>Actinomycetes</taxon>
        <taxon>Kitasatosporales</taxon>
        <taxon>Streptomycetaceae</taxon>
        <taxon>Streptantibioticus</taxon>
    </lineage>
</organism>
<feature type="domain" description="HTH lysR-type" evidence="5">
    <location>
        <begin position="3"/>
        <end position="60"/>
    </location>
</feature>
<dbReference type="AlphaFoldDB" id="A0AA90K9G7"/>